<reference evidence="3 4" key="1">
    <citation type="submission" date="2019-12" db="EMBL/GenBank/DDBJ databases">
        <title>Shinella kummerowiae sp. nov., a symbiotic bacterium isolated from root nodules of the herbal legume Kummerowia stipulacea.</title>
        <authorList>
            <person name="Gao J."/>
        </authorList>
    </citation>
    <scope>NUCLEOTIDE SEQUENCE [LARGE SCALE GENOMIC DNA]</scope>
    <source>
        <strain evidence="3 4">CCBAU 25048</strain>
    </source>
</reference>
<dbReference type="Pfam" id="PF00535">
    <property type="entry name" value="Glycos_transf_2"/>
    <property type="match status" value="1"/>
</dbReference>
<name>A0A6N8SCY5_9HYPH</name>
<dbReference type="InterPro" id="IPR050834">
    <property type="entry name" value="Glycosyltransf_2"/>
</dbReference>
<dbReference type="GO" id="GO:0016740">
    <property type="term" value="F:transferase activity"/>
    <property type="evidence" value="ECO:0007669"/>
    <property type="project" value="UniProtKB-KW"/>
</dbReference>
<proteinExistence type="predicted"/>
<organism evidence="3 4">
    <name type="scientific">Shinella kummerowiae</name>
    <dbReference type="NCBI Taxonomy" id="417745"/>
    <lineage>
        <taxon>Bacteria</taxon>
        <taxon>Pseudomonadati</taxon>
        <taxon>Pseudomonadota</taxon>
        <taxon>Alphaproteobacteria</taxon>
        <taxon>Hyphomicrobiales</taxon>
        <taxon>Rhizobiaceae</taxon>
        <taxon>Shinella</taxon>
    </lineage>
</organism>
<evidence type="ECO:0000313" key="3">
    <source>
        <dbReference type="EMBL" id="MXN46531.1"/>
    </source>
</evidence>
<sequence length="335" mass="36589">MVTQQEKVCVIIAAKNAQETIGRAVRSALAEPEVAEVVVVDDGSDDRTMAAAGEADDGSGRLDIIRFRVNRGPSAARNHAIAISRAPLISILDADDFFFPGRFSQLLACKDWDFVADNIAFMATPDLGQQPARFAPRPRGLDLKAFILGNISRRGAPRGELGFLKPVMRRAFLDAHGLRYREDMRLGEDYELYVRALVKGARYTVIESCGYGAVVRANSLSGQHRTKDLEALHKAERAILAAGDVPAEAVGVMRRHCRQIGDRYALRHFLDSRRERGAGAALAYAFGNPTAMPAIAGGILRDKVDAARRRSHRQTPAPQDGGLRYLLPATSTARD</sequence>
<dbReference type="AlphaFoldDB" id="A0A6N8SCY5"/>
<dbReference type="PANTHER" id="PTHR43685">
    <property type="entry name" value="GLYCOSYLTRANSFERASE"/>
    <property type="match status" value="1"/>
</dbReference>
<comment type="caution">
    <text evidence="3">The sequence shown here is derived from an EMBL/GenBank/DDBJ whole genome shotgun (WGS) entry which is preliminary data.</text>
</comment>
<feature type="domain" description="Glycosyltransferase 2-like" evidence="2">
    <location>
        <begin position="9"/>
        <end position="108"/>
    </location>
</feature>
<keyword evidence="3" id="KW-0808">Transferase</keyword>
<dbReference type="Gene3D" id="3.90.550.10">
    <property type="entry name" value="Spore Coat Polysaccharide Biosynthesis Protein SpsA, Chain A"/>
    <property type="match status" value="1"/>
</dbReference>
<dbReference type="InterPro" id="IPR001173">
    <property type="entry name" value="Glyco_trans_2-like"/>
</dbReference>
<dbReference type="EMBL" id="WUMK01000005">
    <property type="protein sequence ID" value="MXN46531.1"/>
    <property type="molecule type" value="Genomic_DNA"/>
</dbReference>
<protein>
    <submittedName>
        <fullName evidence="3">Glycosyltransferase</fullName>
    </submittedName>
</protein>
<dbReference type="PANTHER" id="PTHR43685:SF2">
    <property type="entry name" value="GLYCOSYLTRANSFERASE 2-LIKE DOMAIN-CONTAINING PROTEIN"/>
    <property type="match status" value="1"/>
</dbReference>
<evidence type="ECO:0000256" key="1">
    <source>
        <dbReference type="SAM" id="MobiDB-lite"/>
    </source>
</evidence>
<evidence type="ECO:0000259" key="2">
    <source>
        <dbReference type="Pfam" id="PF00535"/>
    </source>
</evidence>
<keyword evidence="4" id="KW-1185">Reference proteome</keyword>
<gene>
    <name evidence="3" type="ORF">GR138_15140</name>
</gene>
<accession>A0A6N8SCY5</accession>
<dbReference type="Proteomes" id="UP000435802">
    <property type="component" value="Unassembled WGS sequence"/>
</dbReference>
<dbReference type="CDD" id="cd00761">
    <property type="entry name" value="Glyco_tranf_GTA_type"/>
    <property type="match status" value="1"/>
</dbReference>
<dbReference type="InterPro" id="IPR029044">
    <property type="entry name" value="Nucleotide-diphossugar_trans"/>
</dbReference>
<feature type="region of interest" description="Disordered" evidence="1">
    <location>
        <begin position="306"/>
        <end position="335"/>
    </location>
</feature>
<dbReference type="SUPFAM" id="SSF53448">
    <property type="entry name" value="Nucleotide-diphospho-sugar transferases"/>
    <property type="match status" value="1"/>
</dbReference>
<evidence type="ECO:0000313" key="4">
    <source>
        <dbReference type="Proteomes" id="UP000435802"/>
    </source>
</evidence>